<evidence type="ECO:0000256" key="9">
    <source>
        <dbReference type="RuleBase" id="RU000383"/>
    </source>
</evidence>
<comment type="caution">
    <text evidence="11">The sequence shown here is derived from an EMBL/GenBank/DDBJ whole genome shotgun (WGS) entry which is preliminary data.</text>
</comment>
<proteinExistence type="inferred from homology"/>
<protein>
    <submittedName>
        <fullName evidence="11">CycC</fullName>
    </submittedName>
</protein>
<keyword evidence="12" id="KW-1185">Reference proteome</keyword>
<evidence type="ECO:0000256" key="2">
    <source>
        <dbReference type="ARBA" id="ARBA00008638"/>
    </source>
</evidence>
<dbReference type="OrthoDB" id="10266018at2759"/>
<dbReference type="InterPro" id="IPR043198">
    <property type="entry name" value="Cyclin/Ssn8"/>
</dbReference>
<comment type="similarity">
    <text evidence="2">Belongs to the cyclin family. Cyclin C subfamily.</text>
</comment>
<dbReference type="GO" id="GO:0005634">
    <property type="term" value="C:nucleus"/>
    <property type="evidence" value="ECO:0007669"/>
    <property type="project" value="UniProtKB-SubCell"/>
</dbReference>
<dbReference type="Proteomes" id="UP000593567">
    <property type="component" value="Unassembled WGS sequence"/>
</dbReference>
<evidence type="ECO:0000256" key="5">
    <source>
        <dbReference type="ARBA" id="ARBA00023127"/>
    </source>
</evidence>
<evidence type="ECO:0000256" key="7">
    <source>
        <dbReference type="ARBA" id="ARBA00023163"/>
    </source>
</evidence>
<dbReference type="SMART" id="SM00385">
    <property type="entry name" value="CYCLIN"/>
    <property type="match status" value="2"/>
</dbReference>
<dbReference type="CDD" id="cd20513">
    <property type="entry name" value="CYCLIN_CCNC_rpt1"/>
    <property type="match status" value="1"/>
</dbReference>
<dbReference type="InterPro" id="IPR031658">
    <property type="entry name" value="Cyclin_C_2"/>
</dbReference>
<evidence type="ECO:0000313" key="12">
    <source>
        <dbReference type="Proteomes" id="UP000593567"/>
    </source>
</evidence>
<dbReference type="EMBL" id="VXIV02003179">
    <property type="protein sequence ID" value="KAF6020367.1"/>
    <property type="molecule type" value="Genomic_DNA"/>
</dbReference>
<dbReference type="FunFam" id="1.10.472.10:FF:000076">
    <property type="entry name" value="RNA polymerase II holoenzyme cyclin-like subunit"/>
    <property type="match status" value="1"/>
</dbReference>
<organism evidence="11 12">
    <name type="scientific">Bugula neritina</name>
    <name type="common">Brown bryozoan</name>
    <name type="synonym">Sertularia neritina</name>
    <dbReference type="NCBI Taxonomy" id="10212"/>
    <lineage>
        <taxon>Eukaryota</taxon>
        <taxon>Metazoa</taxon>
        <taxon>Spiralia</taxon>
        <taxon>Lophotrochozoa</taxon>
        <taxon>Bryozoa</taxon>
        <taxon>Gymnolaemata</taxon>
        <taxon>Cheilostomatida</taxon>
        <taxon>Flustrina</taxon>
        <taxon>Buguloidea</taxon>
        <taxon>Bugulidae</taxon>
        <taxon>Bugula</taxon>
    </lineage>
</organism>
<dbReference type="Gene3D" id="1.10.472.10">
    <property type="entry name" value="Cyclin-like"/>
    <property type="match status" value="2"/>
</dbReference>
<evidence type="ECO:0000313" key="11">
    <source>
        <dbReference type="EMBL" id="KAF6020367.1"/>
    </source>
</evidence>
<keyword evidence="3" id="KW-0678">Repressor</keyword>
<evidence type="ECO:0000256" key="1">
    <source>
        <dbReference type="ARBA" id="ARBA00004123"/>
    </source>
</evidence>
<gene>
    <name evidence="11" type="ORF">EB796_021339</name>
</gene>
<feature type="domain" description="Cyclin-like" evidence="10">
    <location>
        <begin position="46"/>
        <end position="144"/>
    </location>
</feature>
<dbReference type="CDD" id="cd20514">
    <property type="entry name" value="CYCLIN_CCNC_rpt2"/>
    <property type="match status" value="1"/>
</dbReference>
<dbReference type="SUPFAM" id="SSF47954">
    <property type="entry name" value="Cyclin-like"/>
    <property type="match status" value="2"/>
</dbReference>
<evidence type="ECO:0000256" key="4">
    <source>
        <dbReference type="ARBA" id="ARBA00023015"/>
    </source>
</evidence>
<keyword evidence="4" id="KW-0805">Transcription regulation</keyword>
<dbReference type="InterPro" id="IPR013763">
    <property type="entry name" value="Cyclin-like_dom"/>
</dbReference>
<name>A0A7J7J3E9_BUGNE</name>
<comment type="subcellular location">
    <subcellularLocation>
        <location evidence="1">Nucleus</location>
    </subcellularLocation>
</comment>
<keyword evidence="8" id="KW-0539">Nucleus</keyword>
<keyword evidence="5 9" id="KW-0195">Cyclin</keyword>
<dbReference type="GO" id="GO:0006357">
    <property type="term" value="P:regulation of transcription by RNA polymerase II"/>
    <property type="evidence" value="ECO:0007669"/>
    <property type="project" value="InterPro"/>
</dbReference>
<sequence>MAGNFWQSSHYEEWILDKQDLSAKRKSDLQHLTEEEYQKIIILFANFIQALGESVKLRQQIIATATVYFKRFYSRNSLKCVDPSLMSPTCLLLAMKVEEYGPTLSNKIMTSCNNLTKGKFQYAFKQEYPYRLVNVLECEFILLEMMDCCLIVYHPYRPLTEYCAELNDDSILPLAWRIVNDSLRTDACLLYPPYLIAIAAMHLACVMLKKDCQKWFAELSVDFDMILEITQLLLALYDLWRDGYDEKRDIYAILEKMPKAKTNPVAPRS</sequence>
<evidence type="ECO:0000256" key="8">
    <source>
        <dbReference type="ARBA" id="ARBA00023242"/>
    </source>
</evidence>
<evidence type="ECO:0000259" key="10">
    <source>
        <dbReference type="SMART" id="SM00385"/>
    </source>
</evidence>
<keyword evidence="6" id="KW-0010">Activator</keyword>
<accession>A0A7J7J3E9</accession>
<reference evidence="11" key="1">
    <citation type="submission" date="2020-06" db="EMBL/GenBank/DDBJ databases">
        <title>Draft genome of Bugula neritina, a colonial animal packing powerful symbionts and potential medicines.</title>
        <authorList>
            <person name="Rayko M."/>
        </authorList>
    </citation>
    <scope>NUCLEOTIDE SEQUENCE [LARGE SCALE GENOMIC DNA]</scope>
    <source>
        <strain evidence="11">Kwan_BN1</strain>
    </source>
</reference>
<feature type="domain" description="Cyclin-like" evidence="10">
    <location>
        <begin position="157"/>
        <end position="235"/>
    </location>
</feature>
<dbReference type="InterPro" id="IPR036915">
    <property type="entry name" value="Cyclin-like_sf"/>
</dbReference>
<dbReference type="PANTHER" id="PTHR10026">
    <property type="entry name" value="CYCLIN"/>
    <property type="match status" value="1"/>
</dbReference>
<dbReference type="Pfam" id="PF16899">
    <property type="entry name" value="Cyclin_C_2"/>
    <property type="match status" value="1"/>
</dbReference>
<evidence type="ECO:0000256" key="6">
    <source>
        <dbReference type="ARBA" id="ARBA00023159"/>
    </source>
</evidence>
<dbReference type="AlphaFoldDB" id="A0A7J7J3E9"/>
<evidence type="ECO:0000256" key="3">
    <source>
        <dbReference type="ARBA" id="ARBA00022491"/>
    </source>
</evidence>
<dbReference type="PIRSF" id="PIRSF028758">
    <property type="entry name" value="Cyclin, C/H/G types"/>
    <property type="match status" value="1"/>
</dbReference>
<keyword evidence="7" id="KW-0804">Transcription</keyword>
<dbReference type="InterPro" id="IPR006671">
    <property type="entry name" value="Cyclin_N"/>
</dbReference>
<dbReference type="Pfam" id="PF00134">
    <property type="entry name" value="Cyclin_N"/>
    <property type="match status" value="1"/>
</dbReference>
<dbReference type="GO" id="GO:0016538">
    <property type="term" value="F:cyclin-dependent protein serine/threonine kinase regulator activity"/>
    <property type="evidence" value="ECO:0007669"/>
    <property type="project" value="InterPro"/>
</dbReference>